<proteinExistence type="predicted"/>
<accession>A0A6C0J3S4</accession>
<name>A0A6C0J3S4_9ZZZZ</name>
<dbReference type="SUPFAM" id="SSF53448">
    <property type="entry name" value="Nucleotide-diphospho-sugar transferases"/>
    <property type="match status" value="1"/>
</dbReference>
<dbReference type="Gene3D" id="3.90.550.10">
    <property type="entry name" value="Spore Coat Polysaccharide Biosynthesis Protein SpsA, Chain A"/>
    <property type="match status" value="1"/>
</dbReference>
<evidence type="ECO:0008006" key="2">
    <source>
        <dbReference type="Google" id="ProtNLM"/>
    </source>
</evidence>
<evidence type="ECO:0000313" key="1">
    <source>
        <dbReference type="EMBL" id="QHT99430.1"/>
    </source>
</evidence>
<dbReference type="InterPro" id="IPR029044">
    <property type="entry name" value="Nucleotide-diphossugar_trans"/>
</dbReference>
<dbReference type="AlphaFoldDB" id="A0A6C0J3S4"/>
<dbReference type="EMBL" id="MN740307">
    <property type="protein sequence ID" value="QHT99430.1"/>
    <property type="molecule type" value="Genomic_DNA"/>
</dbReference>
<protein>
    <recommendedName>
        <fullName evidence="2">Glycosyltransferase 2-like domain-containing protein</fullName>
    </recommendedName>
</protein>
<organism evidence="1">
    <name type="scientific">viral metagenome</name>
    <dbReference type="NCBI Taxonomy" id="1070528"/>
    <lineage>
        <taxon>unclassified sequences</taxon>
        <taxon>metagenomes</taxon>
        <taxon>organismal metagenomes</taxon>
    </lineage>
</organism>
<sequence>MSLLEKSHEYCIAIASHISNPDRIPYLLECLDSLISQRTPINIYLSISFANEDIKEKTLNNLYNNSGFIVPEYLNIRVREKKTPQMRHYFLLYQEMVKKHKWIMFCDDDDTYIPDRTAIIIEAICNTEKSFIYTPELHLAGLYENTSTKSHKIQRHEYWCYCVQVSLIGYFFEKVEPVPGVLEDRCCDVLFGEYLRRKAPNWIYMTISTPMYNYRVEENEDSVTGFIQNNQHKYTNQTSPPQLGHDNWLDYVLNWNDFLHDNLTIFLHDTYLRTLVGCDLETILKTEFKNNYAILDYVDQKHIRKITELYNRVKMVCDIIYDHKLN</sequence>
<reference evidence="1" key="1">
    <citation type="journal article" date="2020" name="Nature">
        <title>Giant virus diversity and host interactions through global metagenomics.</title>
        <authorList>
            <person name="Schulz F."/>
            <person name="Roux S."/>
            <person name="Paez-Espino D."/>
            <person name="Jungbluth S."/>
            <person name="Walsh D.A."/>
            <person name="Denef V.J."/>
            <person name="McMahon K.D."/>
            <person name="Konstantinidis K.T."/>
            <person name="Eloe-Fadrosh E.A."/>
            <person name="Kyrpides N.C."/>
            <person name="Woyke T."/>
        </authorList>
    </citation>
    <scope>NUCLEOTIDE SEQUENCE</scope>
    <source>
        <strain evidence="1">GVMAG-M-3300025699-48</strain>
    </source>
</reference>